<sequence length="706" mass="75484">MTDPDRPSKGDREVSQSNGPPGGKGPSRRTFLKSSVVTGALAFGVGTGALGSASASIPTPRLHRDGNLIKDPDGNTVTLRGVNIADPKRINETAQARGMTATQVIDMLTDESNGWYPRMIRVPVQPVDIGEYEPGSGPPVPAFNESELESYLTDHLDEVVERCADRGVYCIIDYHRHRDVQWAEGQDGPVNTDLQDEVDLFWDTVAPRYADQSHVLYEVYNEPTEPGMWEDPTTTQWVADIWQLWLEMAQPWVDTIRSHADNLILMGSPSWTQSPEGALVEEFDGEDIAYTYHIYPGHNSSRNQDWEDASTNGEGVAGVYEQAPLFVTEFGWEENGGQYIGGTDDFGTAFLEFLEKSEAIHWTAWCADPVWRPVMFSRPFADNADDSIGDPYNGSVPEACSDPPCEWELTTGSGAMGDDVKAALEQYRNDGLPGEGTGGGGDDGGDDEDITPPTMPSSLSVQSTTETSVEVAWSASTDSGGSGLDSYVVSVDGSPDQTVPAGTTSATTDGLTAATTYEIGVSAVDAAGNESATATVQATTVAADDGEGGDDEDESDDEPPADALVVNDYDSDPAWSSNRNDLGQWCGAGSFENGGGEVQDGAVVLEYDNGGWFVEQIGQDVSEYSSVVLEVSGANGGEEDEFLFDMGGARDLLANVTDDSISTSSSTVEVDFESAGIDPSAGGLSVRLNFWQGGTSTLEIEEIRLQ</sequence>
<dbReference type="EMBL" id="AFNT02000005">
    <property type="protein sequence ID" value="ERJ07320.1"/>
    <property type="molecule type" value="Genomic_DNA"/>
</dbReference>
<feature type="compositionally biased region" description="Acidic residues" evidence="3">
    <location>
        <begin position="544"/>
        <end position="560"/>
    </location>
</feature>
<evidence type="ECO:0000256" key="3">
    <source>
        <dbReference type="SAM" id="MobiDB-lite"/>
    </source>
</evidence>
<dbReference type="GeneID" id="23799330"/>
<protein>
    <submittedName>
        <fullName evidence="5">Chitin binding protein</fullName>
    </submittedName>
    <submittedName>
        <fullName evidence="6">Endoglucanase protein</fullName>
        <ecNumber evidence="6">3.2.1.4</ecNumber>
    </submittedName>
</protein>
<evidence type="ECO:0000313" key="7">
    <source>
        <dbReference type="Proteomes" id="UP000003861"/>
    </source>
</evidence>
<dbReference type="InterPro" id="IPR003961">
    <property type="entry name" value="FN3_dom"/>
</dbReference>
<dbReference type="HOGENOM" id="CLU_007453_0_0_2"/>
<keyword evidence="1 6" id="KW-0378">Hydrolase</keyword>
<dbReference type="AlphaFoldDB" id="S6D3H3"/>
<name>S6D3H3_9EURY</name>
<dbReference type="InterPro" id="IPR018087">
    <property type="entry name" value="Glyco_hydro_5_CS"/>
</dbReference>
<gene>
    <name evidence="6" type="ORF">HLRTI_000678</name>
    <name evidence="5" type="ORF">HTIA_2116</name>
</gene>
<dbReference type="GO" id="GO:0000272">
    <property type="term" value="P:polysaccharide catabolic process"/>
    <property type="evidence" value="ECO:0007669"/>
    <property type="project" value="InterPro"/>
</dbReference>
<dbReference type="PROSITE" id="PS51318">
    <property type="entry name" value="TAT"/>
    <property type="match status" value="1"/>
</dbReference>
<dbReference type="SMART" id="SM00060">
    <property type="entry name" value="FN3"/>
    <property type="match status" value="1"/>
</dbReference>
<dbReference type="EC" id="3.2.1.4" evidence="6"/>
<proteinExistence type="predicted"/>
<evidence type="ECO:0000313" key="8">
    <source>
        <dbReference type="Proteomes" id="UP000015381"/>
    </source>
</evidence>
<reference evidence="6 7" key="2">
    <citation type="journal article" date="2013" name="PLoS ONE">
        <title>INDIGO - INtegrated Data Warehouse of MIcrobial GenOmes with Examples from the Red Sea Extremophiles.</title>
        <authorList>
            <person name="Alam I."/>
            <person name="Antunes A."/>
            <person name="Kamau A.A."/>
            <person name="Ba Alawi W."/>
            <person name="Kalkatawi M."/>
            <person name="Stingl U."/>
            <person name="Bajic V.B."/>
        </authorList>
    </citation>
    <scope>NUCLEOTIDE SEQUENCE [LARGE SCALE GENOMIC DNA]</scope>
    <source>
        <strain evidence="6 7">SARL4B</strain>
    </source>
</reference>
<dbReference type="Proteomes" id="UP000003861">
    <property type="component" value="Unassembled WGS sequence"/>
</dbReference>
<evidence type="ECO:0000313" key="6">
    <source>
        <dbReference type="EMBL" id="ERJ07320.1"/>
    </source>
</evidence>
<dbReference type="PROSITE" id="PS00659">
    <property type="entry name" value="GLYCOSYL_HYDROL_F5"/>
    <property type="match status" value="1"/>
</dbReference>
<feature type="domain" description="Fibronectin type-III" evidence="4">
    <location>
        <begin position="455"/>
        <end position="543"/>
    </location>
</feature>
<feature type="region of interest" description="Disordered" evidence="3">
    <location>
        <begin position="429"/>
        <end position="467"/>
    </location>
</feature>
<reference evidence="6 7" key="1">
    <citation type="journal article" date="2011" name="J. Bacteriol.">
        <title>Genome sequence of Halorhabdus tiamatea, the first archaeon isolated from a deep-sea anoxic brine lake.</title>
        <authorList>
            <person name="Antunes A."/>
            <person name="Alam I."/>
            <person name="Bajic V.B."/>
            <person name="Stingl U."/>
        </authorList>
    </citation>
    <scope>NUCLEOTIDE SEQUENCE [LARGE SCALE GENOMIC DNA]</scope>
    <source>
        <strain evidence="6 7">SARL4B</strain>
    </source>
</reference>
<dbReference type="STRING" id="1033806.HTIA_2116"/>
<evidence type="ECO:0000256" key="1">
    <source>
        <dbReference type="ARBA" id="ARBA00022801"/>
    </source>
</evidence>
<dbReference type="SUPFAM" id="SSF51445">
    <property type="entry name" value="(Trans)glycosidases"/>
    <property type="match status" value="1"/>
</dbReference>
<evidence type="ECO:0000259" key="4">
    <source>
        <dbReference type="PROSITE" id="PS50853"/>
    </source>
</evidence>
<feature type="region of interest" description="Disordered" evidence="3">
    <location>
        <begin position="542"/>
        <end position="563"/>
    </location>
</feature>
<dbReference type="Pfam" id="PF00041">
    <property type="entry name" value="fn3"/>
    <property type="match status" value="1"/>
</dbReference>
<dbReference type="Gene3D" id="3.20.20.80">
    <property type="entry name" value="Glycosidases"/>
    <property type="match status" value="1"/>
</dbReference>
<dbReference type="InterPro" id="IPR006311">
    <property type="entry name" value="TAT_signal"/>
</dbReference>
<dbReference type="PANTHER" id="PTHR34142:SF1">
    <property type="entry name" value="GLYCOSIDE HYDROLASE FAMILY 5 DOMAIN-CONTAINING PROTEIN"/>
    <property type="match status" value="1"/>
</dbReference>
<evidence type="ECO:0000313" key="5">
    <source>
        <dbReference type="EMBL" id="CCQ34230.1"/>
    </source>
</evidence>
<keyword evidence="8" id="KW-1185">Reference proteome</keyword>
<dbReference type="Proteomes" id="UP000015381">
    <property type="component" value="Chromosome I"/>
</dbReference>
<dbReference type="OrthoDB" id="193399at2157"/>
<dbReference type="Pfam" id="PF00150">
    <property type="entry name" value="Cellulase"/>
    <property type="match status" value="1"/>
</dbReference>
<dbReference type="InterPro" id="IPR001547">
    <property type="entry name" value="Glyco_hydro_5"/>
</dbReference>
<accession>S6D3H3</accession>
<dbReference type="EMBL" id="HF571520">
    <property type="protein sequence ID" value="CCQ34230.1"/>
    <property type="molecule type" value="Genomic_DNA"/>
</dbReference>
<keyword evidence="2 6" id="KW-0326">Glycosidase</keyword>
<dbReference type="InterPro" id="IPR036116">
    <property type="entry name" value="FN3_sf"/>
</dbReference>
<dbReference type="Gene3D" id="2.60.40.10">
    <property type="entry name" value="Immunoglobulins"/>
    <property type="match status" value="1"/>
</dbReference>
<dbReference type="eggNOG" id="arCOG10648">
    <property type="taxonomic scope" value="Archaea"/>
</dbReference>
<dbReference type="PROSITE" id="PS50853">
    <property type="entry name" value="FN3"/>
    <property type="match status" value="1"/>
</dbReference>
<dbReference type="InterPro" id="IPR013783">
    <property type="entry name" value="Ig-like_fold"/>
</dbReference>
<feature type="region of interest" description="Disordered" evidence="3">
    <location>
        <begin position="1"/>
        <end position="29"/>
    </location>
</feature>
<feature type="compositionally biased region" description="Polar residues" evidence="3">
    <location>
        <begin position="456"/>
        <end position="467"/>
    </location>
</feature>
<dbReference type="RefSeq" id="WP_020936336.1">
    <property type="nucleotide sequence ID" value="NC_021921.1"/>
</dbReference>
<dbReference type="InterPro" id="IPR017853">
    <property type="entry name" value="GH"/>
</dbReference>
<dbReference type="GO" id="GO:0008810">
    <property type="term" value="F:cellulase activity"/>
    <property type="evidence" value="ECO:0007669"/>
    <property type="project" value="UniProtKB-EC"/>
</dbReference>
<evidence type="ECO:0000256" key="2">
    <source>
        <dbReference type="ARBA" id="ARBA00023295"/>
    </source>
</evidence>
<organism evidence="5 8">
    <name type="scientific">Halorhabdus tiamatea SARL4B</name>
    <dbReference type="NCBI Taxonomy" id="1033806"/>
    <lineage>
        <taxon>Archaea</taxon>
        <taxon>Methanobacteriati</taxon>
        <taxon>Methanobacteriota</taxon>
        <taxon>Stenosarchaea group</taxon>
        <taxon>Halobacteria</taxon>
        <taxon>Halobacteriales</taxon>
        <taxon>Haloarculaceae</taxon>
        <taxon>Halorhabdus</taxon>
    </lineage>
</organism>
<dbReference type="KEGG" id="hti:HTIA_2116"/>
<dbReference type="CDD" id="cd00063">
    <property type="entry name" value="FN3"/>
    <property type="match status" value="1"/>
</dbReference>
<dbReference type="SUPFAM" id="SSF49265">
    <property type="entry name" value="Fibronectin type III"/>
    <property type="match status" value="1"/>
</dbReference>
<feature type="compositionally biased region" description="Basic and acidic residues" evidence="3">
    <location>
        <begin position="1"/>
        <end position="14"/>
    </location>
</feature>
<reference evidence="5 8" key="3">
    <citation type="journal article" date="2014" name="Environ. Microbiol.">
        <title>Halorhabdus tiamatea: proteogenomics and glycosidase activity measurements identify the first cultivated euryarchaeon from a deep-sea anoxic brine lake as potential polysaccharide degrader.</title>
        <authorList>
            <person name="Werner J."/>
            <person name="Ferrer M."/>
            <person name="Michel G."/>
            <person name="Mann A.J."/>
            <person name="Huang S."/>
            <person name="Juarez S."/>
            <person name="Ciordia S."/>
            <person name="Albar J.P."/>
            <person name="Alcaide M."/>
            <person name="La Cono V."/>
            <person name="Yakimov M.M."/>
            <person name="Antunes A."/>
            <person name="Taborda M."/>
            <person name="Da Costa M.S."/>
            <person name="Amann R.I."/>
            <person name="Gloeckner F.O."/>
            <person name="Golyshina O.V."/>
            <person name="Golyshin P.N."/>
            <person name="Teeling H."/>
        </authorList>
    </citation>
    <scope>NUCLEOTIDE SEQUENCE [LARGE SCALE GENOMIC DNA]</scope>
    <source>
        <strain evidence="8">SARL4B</strain>
        <strain evidence="5">Type strain: SARL4B</strain>
    </source>
</reference>
<dbReference type="PANTHER" id="PTHR34142">
    <property type="entry name" value="ENDO-BETA-1,4-GLUCANASE A"/>
    <property type="match status" value="1"/>
</dbReference>
<feature type="compositionally biased region" description="Gly residues" evidence="3">
    <location>
        <begin position="433"/>
        <end position="442"/>
    </location>
</feature>